<evidence type="ECO:0000313" key="4">
    <source>
        <dbReference type="EMBL" id="MCL1627347.1"/>
    </source>
</evidence>
<dbReference type="EMBL" id="JALZWP010000001">
    <property type="protein sequence ID" value="MCL1627347.1"/>
    <property type="molecule type" value="Genomic_DNA"/>
</dbReference>
<protein>
    <submittedName>
        <fullName evidence="4">SPOR domain-containing protein</fullName>
    </submittedName>
</protein>
<keyword evidence="5" id="KW-1185">Reference proteome</keyword>
<feature type="compositionally biased region" description="Low complexity" evidence="1">
    <location>
        <begin position="80"/>
        <end position="98"/>
    </location>
</feature>
<accession>A0ABT0LXK1</accession>
<comment type="caution">
    <text evidence="4">The sequence shown here is derived from an EMBL/GenBank/DDBJ whole genome shotgun (WGS) entry which is preliminary data.</text>
</comment>
<dbReference type="Proteomes" id="UP001202550">
    <property type="component" value="Unassembled WGS sequence"/>
</dbReference>
<dbReference type="PROSITE" id="PS51724">
    <property type="entry name" value="SPOR"/>
    <property type="match status" value="1"/>
</dbReference>
<dbReference type="SUPFAM" id="SSF110997">
    <property type="entry name" value="Sporulation related repeat"/>
    <property type="match status" value="1"/>
</dbReference>
<proteinExistence type="predicted"/>
<feature type="region of interest" description="Disordered" evidence="1">
    <location>
        <begin position="76"/>
        <end position="174"/>
    </location>
</feature>
<feature type="signal peptide" evidence="2">
    <location>
        <begin position="1"/>
        <end position="21"/>
    </location>
</feature>
<organism evidence="4 5">
    <name type="scientific">Roseinatronobacter domitianus</name>
    <dbReference type="NCBI Taxonomy" id="2940293"/>
    <lineage>
        <taxon>Bacteria</taxon>
        <taxon>Pseudomonadati</taxon>
        <taxon>Pseudomonadota</taxon>
        <taxon>Alphaproteobacteria</taxon>
        <taxon>Rhodobacterales</taxon>
        <taxon>Paracoccaceae</taxon>
        <taxon>Roseinatronobacter</taxon>
    </lineage>
</organism>
<evidence type="ECO:0000259" key="3">
    <source>
        <dbReference type="PROSITE" id="PS51724"/>
    </source>
</evidence>
<keyword evidence="2" id="KW-0732">Signal</keyword>
<dbReference type="InterPro" id="IPR036680">
    <property type="entry name" value="SPOR-like_sf"/>
</dbReference>
<dbReference type="InterPro" id="IPR007730">
    <property type="entry name" value="SPOR-like_dom"/>
</dbReference>
<gene>
    <name evidence="4" type="ORF">M3N55_01255</name>
</gene>
<dbReference type="Pfam" id="PF05036">
    <property type="entry name" value="SPOR"/>
    <property type="match status" value="1"/>
</dbReference>
<feature type="compositionally biased region" description="Low complexity" evidence="1">
    <location>
        <begin position="162"/>
        <end position="174"/>
    </location>
</feature>
<feature type="domain" description="SPOR" evidence="3">
    <location>
        <begin position="236"/>
        <end position="310"/>
    </location>
</feature>
<evidence type="ECO:0000313" key="5">
    <source>
        <dbReference type="Proteomes" id="UP001202550"/>
    </source>
</evidence>
<evidence type="ECO:0000256" key="1">
    <source>
        <dbReference type="SAM" id="MobiDB-lite"/>
    </source>
</evidence>
<reference evidence="4 5" key="1">
    <citation type="submission" date="2022-05" db="EMBL/GenBank/DDBJ databases">
        <title>Seasonal and diel survey of microbial diversity of the Tyrrhenian coast.</title>
        <authorList>
            <person name="Gattoni G."/>
            <person name="Corral P."/>
        </authorList>
    </citation>
    <scope>NUCLEOTIDE SEQUENCE [LARGE SCALE GENOMIC DNA]</scope>
    <source>
        <strain evidence="4 5">V10</strain>
    </source>
</reference>
<feature type="chain" id="PRO_5047332213" evidence="2">
    <location>
        <begin position="22"/>
        <end position="310"/>
    </location>
</feature>
<evidence type="ECO:0000256" key="2">
    <source>
        <dbReference type="SAM" id="SignalP"/>
    </source>
</evidence>
<dbReference type="RefSeq" id="WP_249055604.1">
    <property type="nucleotide sequence ID" value="NZ_JALZWP010000001.1"/>
</dbReference>
<name>A0ABT0LXK1_9RHOB</name>
<sequence length="310" mass="31824">MNRFLMAASVAAICTGLAAQAQTNGLDPANLPPSSFEGREFVDSAGCSFLRSTFGGEVTWVPRYGPDRNPVCDLSPTDFASAPSAAPAMEAAETELPAQNDPAATENAASSMAPAPDSNDAAAVTAPEAPRGRIEVVGPVNDPVRRPAPSYLGKEPTVSGLAPRRQAAAPVARAKPRYPVADASGRHPSCPGSAPYGQLVDTMVGRKMVRCVTSPSLFLSDYDVSPVQAAAPAVRAAVGQGARVQVGSFGVASNAHRLVARLKAHGLPAGTHSARGLMVVTVGPFASGSSAHQALSQVRAMGFGDAFLRR</sequence>
<dbReference type="Gene3D" id="3.30.70.1070">
    <property type="entry name" value="Sporulation related repeat"/>
    <property type="match status" value="1"/>
</dbReference>